<keyword evidence="3" id="KW-1185">Reference proteome</keyword>
<dbReference type="SUPFAM" id="SSF54427">
    <property type="entry name" value="NTF2-like"/>
    <property type="match status" value="1"/>
</dbReference>
<accession>A0A4Q0SXG5</accession>
<dbReference type="Pfam" id="PF14534">
    <property type="entry name" value="DUF4440"/>
    <property type="match status" value="1"/>
</dbReference>
<dbReference type="OrthoDB" id="121974at2"/>
<reference evidence="3" key="2">
    <citation type="submission" date="2019-02" db="EMBL/GenBank/DDBJ databases">
        <title>Granulicella sibirica sp. nov., a psychrotolerant acidobacterium isolated from an organic soil layer in forested tundra, West Siberia.</title>
        <authorList>
            <person name="Oshkin I.Y."/>
            <person name="Kulichevskaya I.S."/>
            <person name="Rijpstra W.I.C."/>
            <person name="Sinninghe Damste J.S."/>
            <person name="Rakitin A.L."/>
            <person name="Ravin N.V."/>
            <person name="Dedysh S.N."/>
        </authorList>
    </citation>
    <scope>NUCLEOTIDE SEQUENCE [LARGE SCALE GENOMIC DNA]</scope>
    <source>
        <strain evidence="3">AF10</strain>
    </source>
</reference>
<comment type="caution">
    <text evidence="2">The sequence shown here is derived from an EMBL/GenBank/DDBJ whole genome shotgun (WGS) entry which is preliminary data.</text>
</comment>
<dbReference type="InterPro" id="IPR032710">
    <property type="entry name" value="NTF2-like_dom_sf"/>
</dbReference>
<evidence type="ECO:0000313" key="3">
    <source>
        <dbReference type="Proteomes" id="UP000289437"/>
    </source>
</evidence>
<protein>
    <recommendedName>
        <fullName evidence="1">DUF4440 domain-containing protein</fullName>
    </recommendedName>
</protein>
<dbReference type="Proteomes" id="UP000289437">
    <property type="component" value="Unassembled WGS sequence"/>
</dbReference>
<gene>
    <name evidence="2" type="ORF">GRAN_2690</name>
</gene>
<name>A0A4Q0SXG5_9BACT</name>
<dbReference type="EMBL" id="RDSM01000002">
    <property type="protein sequence ID" value="RXH55833.1"/>
    <property type="molecule type" value="Genomic_DNA"/>
</dbReference>
<organism evidence="2 3">
    <name type="scientific">Granulicella sibirica</name>
    <dbReference type="NCBI Taxonomy" id="2479048"/>
    <lineage>
        <taxon>Bacteria</taxon>
        <taxon>Pseudomonadati</taxon>
        <taxon>Acidobacteriota</taxon>
        <taxon>Terriglobia</taxon>
        <taxon>Terriglobales</taxon>
        <taxon>Acidobacteriaceae</taxon>
        <taxon>Granulicella</taxon>
    </lineage>
</organism>
<evidence type="ECO:0000313" key="2">
    <source>
        <dbReference type="EMBL" id="RXH55833.1"/>
    </source>
</evidence>
<feature type="domain" description="DUF4440" evidence="1">
    <location>
        <begin position="4"/>
        <end position="106"/>
    </location>
</feature>
<dbReference type="RefSeq" id="WP_161570956.1">
    <property type="nucleotide sequence ID" value="NZ_RDSM01000002.1"/>
</dbReference>
<proteinExistence type="predicted"/>
<sequence>MNTLRALEEELFEPAVRRNITRLSEVLADGFREFGSSGRVFSKAQIMSELQHELERRISLSEFRVKAISKDAVLVTYRATRVQEGLADVHSLRSSIWMKREGRWEIVFHQGTVVP</sequence>
<dbReference type="InterPro" id="IPR027843">
    <property type="entry name" value="DUF4440"/>
</dbReference>
<evidence type="ECO:0000259" key="1">
    <source>
        <dbReference type="Pfam" id="PF14534"/>
    </source>
</evidence>
<dbReference type="AlphaFoldDB" id="A0A4Q0SXG5"/>
<dbReference type="Gene3D" id="3.10.450.50">
    <property type="match status" value="1"/>
</dbReference>
<reference evidence="2 3" key="1">
    <citation type="submission" date="2018-11" db="EMBL/GenBank/DDBJ databases">
        <authorList>
            <person name="Mardanov A.V."/>
            <person name="Ravin N.V."/>
            <person name="Dedysh S.N."/>
        </authorList>
    </citation>
    <scope>NUCLEOTIDE SEQUENCE [LARGE SCALE GENOMIC DNA]</scope>
    <source>
        <strain evidence="2 3">AF10</strain>
    </source>
</reference>